<dbReference type="Pfam" id="PF00270">
    <property type="entry name" value="DEAD"/>
    <property type="match status" value="1"/>
</dbReference>
<feature type="domain" description="Helicase C-terminal" evidence="10">
    <location>
        <begin position="472"/>
        <end position="625"/>
    </location>
</feature>
<keyword evidence="4 11" id="KW-0347">Helicase</keyword>
<keyword evidence="7" id="KW-0234">DNA repair</keyword>
<dbReference type="SUPFAM" id="SSF50249">
    <property type="entry name" value="Nucleic acid-binding proteins"/>
    <property type="match status" value="1"/>
</dbReference>
<dbReference type="InterPro" id="IPR012340">
    <property type="entry name" value="NA-bd_OB-fold"/>
</dbReference>
<dbReference type="SUPFAM" id="SSF52540">
    <property type="entry name" value="P-loop containing nucleoside triphosphate hydrolases"/>
    <property type="match status" value="2"/>
</dbReference>
<protein>
    <recommendedName>
        <fullName evidence="8">Probable DNA 3'-5' helicase RecG</fullName>
    </recommendedName>
</protein>
<dbReference type="Proteomes" id="UP000034471">
    <property type="component" value="Unassembled WGS sequence"/>
</dbReference>
<comment type="caution">
    <text evidence="11">The sequence shown here is derived from an EMBL/GenBank/DDBJ whole genome shotgun (WGS) entry which is preliminary data.</text>
</comment>
<evidence type="ECO:0000256" key="3">
    <source>
        <dbReference type="ARBA" id="ARBA00022801"/>
    </source>
</evidence>
<accession>A0A0G0H671</accession>
<dbReference type="PANTHER" id="PTHR47964">
    <property type="entry name" value="ATP-DEPENDENT DNA HELICASE HOMOLOG RECG, CHLOROPLASTIC"/>
    <property type="match status" value="1"/>
</dbReference>
<dbReference type="STRING" id="1618481.US54_C0004G0007"/>
<feature type="domain" description="Helicase ATP-binding" evidence="9">
    <location>
        <begin position="282"/>
        <end position="438"/>
    </location>
</feature>
<dbReference type="AlphaFoldDB" id="A0A0G0H671"/>
<dbReference type="GO" id="GO:0005524">
    <property type="term" value="F:ATP binding"/>
    <property type="evidence" value="ECO:0007669"/>
    <property type="project" value="UniProtKB-KW"/>
</dbReference>
<dbReference type="InterPro" id="IPR027417">
    <property type="entry name" value="P-loop_NTPase"/>
</dbReference>
<proteinExistence type="predicted"/>
<name>A0A0G0H671_9BACT</name>
<keyword evidence="3" id="KW-0378">Hydrolase</keyword>
<evidence type="ECO:0000256" key="5">
    <source>
        <dbReference type="ARBA" id="ARBA00022840"/>
    </source>
</evidence>
<evidence type="ECO:0000256" key="6">
    <source>
        <dbReference type="ARBA" id="ARBA00023125"/>
    </source>
</evidence>
<organism evidence="11 12">
    <name type="scientific">Candidatus Roizmanbacteria bacterium GW2011_GWA2_37_7</name>
    <dbReference type="NCBI Taxonomy" id="1618481"/>
    <lineage>
        <taxon>Bacteria</taxon>
        <taxon>Candidatus Roizmaniibacteriota</taxon>
    </lineage>
</organism>
<dbReference type="SMART" id="SM00487">
    <property type="entry name" value="DEXDc"/>
    <property type="match status" value="1"/>
</dbReference>
<dbReference type="SMART" id="SM00490">
    <property type="entry name" value="HELICc"/>
    <property type="match status" value="1"/>
</dbReference>
<keyword evidence="1" id="KW-0547">Nucleotide-binding</keyword>
<dbReference type="InterPro" id="IPR011545">
    <property type="entry name" value="DEAD/DEAH_box_helicase_dom"/>
</dbReference>
<evidence type="ECO:0000256" key="8">
    <source>
        <dbReference type="ARBA" id="ARBA00049819"/>
    </source>
</evidence>
<keyword evidence="5" id="KW-0067">ATP-binding</keyword>
<dbReference type="GO" id="GO:0016787">
    <property type="term" value="F:hydrolase activity"/>
    <property type="evidence" value="ECO:0007669"/>
    <property type="project" value="UniProtKB-KW"/>
</dbReference>
<dbReference type="InterPro" id="IPR014001">
    <property type="entry name" value="Helicase_ATP-bd"/>
</dbReference>
<dbReference type="GO" id="GO:0003677">
    <property type="term" value="F:DNA binding"/>
    <property type="evidence" value="ECO:0007669"/>
    <property type="project" value="UniProtKB-KW"/>
</dbReference>
<dbReference type="Pfam" id="PF00271">
    <property type="entry name" value="Helicase_C"/>
    <property type="match status" value="1"/>
</dbReference>
<dbReference type="GO" id="GO:0003678">
    <property type="term" value="F:DNA helicase activity"/>
    <property type="evidence" value="ECO:0007669"/>
    <property type="project" value="TreeGrafter"/>
</dbReference>
<reference evidence="11 12" key="1">
    <citation type="journal article" date="2015" name="Nature">
        <title>rRNA introns, odd ribosomes, and small enigmatic genomes across a large radiation of phyla.</title>
        <authorList>
            <person name="Brown C.T."/>
            <person name="Hug L.A."/>
            <person name="Thomas B.C."/>
            <person name="Sharon I."/>
            <person name="Castelle C.J."/>
            <person name="Singh A."/>
            <person name="Wilkins M.J."/>
            <person name="Williams K.H."/>
            <person name="Banfield J.F."/>
        </authorList>
    </citation>
    <scope>NUCLEOTIDE SEQUENCE [LARGE SCALE GENOMIC DNA]</scope>
</reference>
<evidence type="ECO:0000256" key="4">
    <source>
        <dbReference type="ARBA" id="ARBA00022806"/>
    </source>
</evidence>
<dbReference type="PROSITE" id="PS51192">
    <property type="entry name" value="HELICASE_ATP_BIND_1"/>
    <property type="match status" value="1"/>
</dbReference>
<evidence type="ECO:0000313" key="11">
    <source>
        <dbReference type="EMBL" id="KKQ38748.1"/>
    </source>
</evidence>
<evidence type="ECO:0000259" key="9">
    <source>
        <dbReference type="PROSITE" id="PS51192"/>
    </source>
</evidence>
<dbReference type="Pfam" id="PF17191">
    <property type="entry name" value="RecG_wedge"/>
    <property type="match status" value="1"/>
</dbReference>
<dbReference type="InterPro" id="IPR047112">
    <property type="entry name" value="RecG/Mfd"/>
</dbReference>
<dbReference type="PROSITE" id="PS51194">
    <property type="entry name" value="HELICASE_CTER"/>
    <property type="match status" value="1"/>
</dbReference>
<dbReference type="Pfam" id="PF19833">
    <property type="entry name" value="RecG_dom3_C"/>
    <property type="match status" value="1"/>
</dbReference>
<keyword evidence="6" id="KW-0238">DNA-binding</keyword>
<sequence length="686" mass="77738">MQLSTPIDRLPKTASRTIQRLKAVGIHTYDDLIHYYPFRYNDFSVVSDIAHVQPGETVTVRGRIDSIRTIPTRKRITIQKALLCDDSGTLELVWYNQPYLIHLMENHACVSASGLIETFSKIKSMKPTEYEILDSINSDTKHTGKIVAVYPSVYGLSSKTIREKIYYVLDSIIHNSRESIEYIPEKILHKHLLIDLQKALISIHTPQTPAEVEKAKQRLGFDELFIRILSSRLIKKRWSQEKTTSPITVSTIIKNTVQTFIQTLPYHLTPAQNRVIKEILGDMQKKKPMNRFLQGDVGSGKTVVATIAAYVTYLNSKQTLIMAPTEILAQQHFATISALTKNTQLKIALQTGSHKDIESKSTASSFDIIIGTHALISTKYDFRNVALVIIDEQHRFGVKQRALLKEKGINPHLLSMTATPIPRTVSLTLYSELDLSVIDEMPKGRKTIKTYVTPSEKRADGYRWITQQIKDYGVQAYIICPLIELSDHESMSSVKAAKNEFEHLRKNVFPTLNIALLHGKMKSKEKEEVMKQFKNKMHNILVSTSVVEVGVDVPNATIMLIEGAERYGLAQLHQLRGRVGRAEKQSYCLLFMSSKDSNSSRLRFFAKTNSGLALSELDLKIRGPGEMYGKQQHGYADLKIADLTNTKQVFEARQAVDQFFDNYSLDATPRLKQIIDSYQINLIAKN</sequence>
<evidence type="ECO:0000259" key="10">
    <source>
        <dbReference type="PROSITE" id="PS51194"/>
    </source>
</evidence>
<evidence type="ECO:0000256" key="2">
    <source>
        <dbReference type="ARBA" id="ARBA00022763"/>
    </source>
</evidence>
<dbReference type="GO" id="GO:0006281">
    <property type="term" value="P:DNA repair"/>
    <property type="evidence" value="ECO:0007669"/>
    <property type="project" value="UniProtKB-KW"/>
</dbReference>
<dbReference type="Gene3D" id="3.40.50.300">
    <property type="entry name" value="P-loop containing nucleotide triphosphate hydrolases"/>
    <property type="match status" value="2"/>
</dbReference>
<evidence type="ECO:0000256" key="1">
    <source>
        <dbReference type="ARBA" id="ARBA00022741"/>
    </source>
</evidence>
<dbReference type="InterPro" id="IPR045562">
    <property type="entry name" value="RecG_dom3_C"/>
</dbReference>
<evidence type="ECO:0000256" key="7">
    <source>
        <dbReference type="ARBA" id="ARBA00023204"/>
    </source>
</evidence>
<dbReference type="CDD" id="cd04488">
    <property type="entry name" value="RecG_wedge_OBF"/>
    <property type="match status" value="1"/>
</dbReference>
<dbReference type="NCBIfam" id="NF008168">
    <property type="entry name" value="PRK10917.2-2"/>
    <property type="match status" value="1"/>
</dbReference>
<evidence type="ECO:0000313" key="12">
    <source>
        <dbReference type="Proteomes" id="UP000034471"/>
    </source>
</evidence>
<dbReference type="Gene3D" id="2.40.50.140">
    <property type="entry name" value="Nucleic acid-binding proteins"/>
    <property type="match status" value="1"/>
</dbReference>
<dbReference type="InterPro" id="IPR033454">
    <property type="entry name" value="RecG_wedge"/>
</dbReference>
<dbReference type="PANTHER" id="PTHR47964:SF1">
    <property type="entry name" value="ATP-DEPENDENT DNA HELICASE HOMOLOG RECG, CHLOROPLASTIC"/>
    <property type="match status" value="1"/>
</dbReference>
<dbReference type="NCBIfam" id="NF008165">
    <property type="entry name" value="PRK10917.1-3"/>
    <property type="match status" value="1"/>
</dbReference>
<keyword evidence="2" id="KW-0227">DNA damage</keyword>
<dbReference type="PATRIC" id="fig|1618481.3.peg.145"/>
<dbReference type="EMBL" id="LBTJ01000004">
    <property type="protein sequence ID" value="KKQ38748.1"/>
    <property type="molecule type" value="Genomic_DNA"/>
</dbReference>
<gene>
    <name evidence="11" type="ORF">US54_C0004G0007</name>
</gene>
<dbReference type="InterPro" id="IPR001650">
    <property type="entry name" value="Helicase_C-like"/>
</dbReference>